<dbReference type="PANTHER" id="PTHR46848">
    <property type="entry name" value="REGULATOR OF G-PROTEIN SIGNALING 3"/>
    <property type="match status" value="1"/>
</dbReference>
<evidence type="ECO:0000259" key="2">
    <source>
        <dbReference type="PROSITE" id="PS50004"/>
    </source>
</evidence>
<feature type="compositionally biased region" description="Low complexity" evidence="1">
    <location>
        <begin position="71"/>
        <end position="81"/>
    </location>
</feature>
<dbReference type="RefSeq" id="XP_013883595.1">
    <property type="nucleotide sequence ID" value="XM_014028141.1"/>
</dbReference>
<reference evidence="4" key="1">
    <citation type="submission" date="2025-08" db="UniProtKB">
        <authorList>
            <consortium name="RefSeq"/>
        </authorList>
    </citation>
    <scope>IDENTIFICATION</scope>
</reference>
<feature type="compositionally biased region" description="Basic and acidic residues" evidence="1">
    <location>
        <begin position="338"/>
        <end position="350"/>
    </location>
</feature>
<dbReference type="GO" id="GO:0005886">
    <property type="term" value="C:plasma membrane"/>
    <property type="evidence" value="ECO:0007669"/>
    <property type="project" value="TreeGrafter"/>
</dbReference>
<organism evidence="3 4">
    <name type="scientific">Austrofundulus limnaeus</name>
    <name type="common">Annual killifish</name>
    <dbReference type="NCBI Taxonomy" id="52670"/>
    <lineage>
        <taxon>Eukaryota</taxon>
        <taxon>Metazoa</taxon>
        <taxon>Chordata</taxon>
        <taxon>Craniata</taxon>
        <taxon>Vertebrata</taxon>
        <taxon>Euteleostomi</taxon>
        <taxon>Actinopterygii</taxon>
        <taxon>Neopterygii</taxon>
        <taxon>Teleostei</taxon>
        <taxon>Neoteleostei</taxon>
        <taxon>Acanthomorphata</taxon>
        <taxon>Ovalentaria</taxon>
        <taxon>Atherinomorphae</taxon>
        <taxon>Cyprinodontiformes</taxon>
        <taxon>Rivulidae</taxon>
        <taxon>Austrofundulus</taxon>
    </lineage>
</organism>
<evidence type="ECO:0000313" key="4">
    <source>
        <dbReference type="RefSeq" id="XP_013883595.1"/>
    </source>
</evidence>
<gene>
    <name evidence="4" type="primary">LOC106532132</name>
</gene>
<evidence type="ECO:0000256" key="1">
    <source>
        <dbReference type="SAM" id="MobiDB-lite"/>
    </source>
</evidence>
<evidence type="ECO:0000313" key="3">
    <source>
        <dbReference type="Proteomes" id="UP000192220"/>
    </source>
</evidence>
<feature type="region of interest" description="Disordered" evidence="1">
    <location>
        <begin position="131"/>
        <end position="192"/>
    </location>
</feature>
<dbReference type="SMART" id="SM00239">
    <property type="entry name" value="C2"/>
    <property type="match status" value="1"/>
</dbReference>
<feature type="region of interest" description="Disordered" evidence="1">
    <location>
        <begin position="327"/>
        <end position="364"/>
    </location>
</feature>
<dbReference type="Pfam" id="PF00168">
    <property type="entry name" value="C2"/>
    <property type="match status" value="1"/>
</dbReference>
<feature type="non-terminal residue" evidence="4">
    <location>
        <position position="364"/>
    </location>
</feature>
<dbReference type="GeneID" id="106532132"/>
<dbReference type="GO" id="GO:0005634">
    <property type="term" value="C:nucleus"/>
    <property type="evidence" value="ECO:0007669"/>
    <property type="project" value="TreeGrafter"/>
</dbReference>
<dbReference type="OrthoDB" id="196547at2759"/>
<dbReference type="PROSITE" id="PS50004">
    <property type="entry name" value="C2"/>
    <property type="match status" value="1"/>
</dbReference>
<keyword evidence="3" id="KW-1185">Reference proteome</keyword>
<dbReference type="InterPro" id="IPR000008">
    <property type="entry name" value="C2_dom"/>
</dbReference>
<dbReference type="InterPro" id="IPR035892">
    <property type="entry name" value="C2_domain_sf"/>
</dbReference>
<feature type="compositionally biased region" description="Basic and acidic residues" evidence="1">
    <location>
        <begin position="14"/>
        <end position="30"/>
    </location>
</feature>
<name>A0A2I4CUD8_AUSLI</name>
<dbReference type="Gene3D" id="2.60.40.150">
    <property type="entry name" value="C2 domain"/>
    <property type="match status" value="1"/>
</dbReference>
<dbReference type="STRING" id="52670.A0A2I4CUD8"/>
<protein>
    <submittedName>
        <fullName evidence="4">Uncharacterized protein LOC106532132</fullName>
    </submittedName>
</protein>
<dbReference type="SUPFAM" id="SSF49562">
    <property type="entry name" value="C2 domain (Calcium/lipid-binding domain, CaLB)"/>
    <property type="match status" value="1"/>
</dbReference>
<feature type="compositionally biased region" description="Basic residues" evidence="1">
    <location>
        <begin position="181"/>
        <end position="190"/>
    </location>
</feature>
<feature type="domain" description="C2" evidence="2">
    <location>
        <begin position="196"/>
        <end position="313"/>
    </location>
</feature>
<dbReference type="KEGG" id="alim:106532132"/>
<sequence>MEAGTVCSRKRPCGRAELHLHQEACRRSSREEEEEERAMKRRRRTGRGRKENRDPGEDPLQTRTTKDQRRISQTRTRTRTTPVRSGLRSGVQLQVCRPEIKTALIRKTRSQNLILIKGSEALILTDQSDPGLTRTTGKVRSRSTMKLPTETNRSSDRTLGPEPCKPEPGQQRTTAGSGVRTRVRKKRKVHPSAFRGRGQLRLSITAEAGQLIIHIHEARGLMGKSWRSCDSYVKLTSDLDHSIRRKTRAVPNTKNPTYEQNFTLCITERLLLSRLLFSVFRRLPDSRCSQLIGCMSFGIGSLVSSSQQVTGWFYLLAEEYGRSKHLRVTSQRSRPIKRPQEEVGQKEAGQKEAASGADLRRTPA</sequence>
<proteinExistence type="predicted"/>
<accession>A0A2I4CUD8</accession>
<dbReference type="AlphaFoldDB" id="A0A2I4CUD8"/>
<dbReference type="InParanoid" id="A0A2I4CUD8"/>
<feature type="region of interest" description="Disordered" evidence="1">
    <location>
        <begin position="1"/>
        <end position="87"/>
    </location>
</feature>
<dbReference type="Proteomes" id="UP000192220">
    <property type="component" value="Unplaced"/>
</dbReference>
<dbReference type="PANTHER" id="PTHR46848:SF1">
    <property type="entry name" value="REGULATOR OF G-PROTEIN SIGNALING 3"/>
    <property type="match status" value="1"/>
</dbReference>